<reference evidence="2" key="1">
    <citation type="journal article" date="2005" name="J. Clin. Microbiol.">
        <title>Detection of mutations associated with isoniazid resistance in Mycobacterium tuberculosis isolates from China.</title>
        <authorList>
            <person name="Zhang M."/>
            <person name="Yue J."/>
            <person name="Yang Y.P."/>
            <person name="Zhang H.M."/>
            <person name="Lei J.Q."/>
            <person name="Jin R.L."/>
            <person name="Zhang X.L."/>
            <person name="Wang H.H."/>
        </authorList>
    </citation>
    <scope>NUCLEOTIDE SEQUENCE</scope>
    <source>
        <strain evidence="2">CNFD04006</strain>
    </source>
</reference>
<feature type="compositionally biased region" description="Basic residues" evidence="1">
    <location>
        <begin position="45"/>
        <end position="76"/>
    </location>
</feature>
<protein>
    <submittedName>
        <fullName evidence="2">Mutant IniC</fullName>
    </submittedName>
</protein>
<gene>
    <name evidence="2" type="primary">iniC</name>
</gene>
<proteinExistence type="predicted"/>
<feature type="region of interest" description="Disordered" evidence="1">
    <location>
        <begin position="43"/>
        <end position="142"/>
    </location>
</feature>
<sequence>MSTSDRVRAILHATIQAYRGAPAYRQRGDVFCQAGPHRCAPSRTAAHRVGWHTQGRKIHSRQRPCRRRHRSDRCHRGHPDCDLVPARSDTAGHRQPSRRSTRQRADHPSGRAEFRPAQDQPGRADRPGSRVASRGTHRRHHC</sequence>
<accession>Q4TUX9</accession>
<feature type="compositionally biased region" description="Basic and acidic residues" evidence="1">
    <location>
        <begin position="103"/>
        <end position="128"/>
    </location>
</feature>
<dbReference type="EMBL" id="DQ056351">
    <property type="protein sequence ID" value="AAY54547.1"/>
    <property type="molecule type" value="Genomic_DNA"/>
</dbReference>
<dbReference type="AlphaFoldDB" id="Q4TUX9"/>
<organism evidence="2">
    <name type="scientific">Mycobacterium tuberculosis</name>
    <dbReference type="NCBI Taxonomy" id="1773"/>
    <lineage>
        <taxon>Bacteria</taxon>
        <taxon>Bacillati</taxon>
        <taxon>Actinomycetota</taxon>
        <taxon>Actinomycetes</taxon>
        <taxon>Mycobacteriales</taxon>
        <taxon>Mycobacteriaceae</taxon>
        <taxon>Mycobacterium</taxon>
        <taxon>Mycobacterium tuberculosis complex</taxon>
    </lineage>
</organism>
<name>Q4TUX9_MYCTX</name>
<evidence type="ECO:0000313" key="2">
    <source>
        <dbReference type="EMBL" id="AAY54547.1"/>
    </source>
</evidence>
<evidence type="ECO:0000256" key="1">
    <source>
        <dbReference type="SAM" id="MobiDB-lite"/>
    </source>
</evidence>